<sequence length="276" mass="32039">MLNEAYDIHKIIDNKGTKRICENCQDECLATLYSIWIDGGYHEWDSKEKQLTIFGDQYVILKELYNVNTNKSWFEESKAHLTINNKWADVVQCFGLTKNPSSGNVMNKMEMDLRTYLKQKRDLHSGNLLYGGKINQSFHISDLGFCGPVDKPLNSKLMEQCWDADSTKRPNACTLRKEVHKLLLKFQNYQDDSQKQIISDQHKQLSNSTDPTNINYTSKIYQFENLFPEPKNATEEEQEVGDFNNLNNEKNVNTESSEYKVSDKLEINSNYGNYAR</sequence>
<accession>U9UMY6</accession>
<dbReference type="SUPFAM" id="SSF56112">
    <property type="entry name" value="Protein kinase-like (PK-like)"/>
    <property type="match status" value="1"/>
</dbReference>
<dbReference type="HOGENOM" id="CLU_1008814_0_0_1"/>
<dbReference type="EMBL" id="KI276180">
    <property type="protein sequence ID" value="ESA21730.1"/>
    <property type="molecule type" value="Genomic_DNA"/>
</dbReference>
<gene>
    <name evidence="1" type="ORF">GLOINDRAFT_17152</name>
</gene>
<evidence type="ECO:0008006" key="2">
    <source>
        <dbReference type="Google" id="ProtNLM"/>
    </source>
</evidence>
<protein>
    <recommendedName>
        <fullName evidence="2">Serine-threonine/tyrosine-protein kinase catalytic domain-containing protein</fullName>
    </recommendedName>
</protein>
<evidence type="ECO:0000313" key="1">
    <source>
        <dbReference type="EMBL" id="ESA21730.1"/>
    </source>
</evidence>
<reference evidence="1" key="1">
    <citation type="submission" date="2013-07" db="EMBL/GenBank/DDBJ databases">
        <title>The genome of an arbuscular mycorrhizal fungus provides insights into the evolution of the oldest plant symbiosis.</title>
        <authorList>
            <consortium name="DOE Joint Genome Institute"/>
            <person name="Tisserant E."/>
            <person name="Malbreil M."/>
            <person name="Kuo A."/>
            <person name="Kohler A."/>
            <person name="Symeonidi A."/>
            <person name="Balestrini R."/>
            <person name="Charron P."/>
            <person name="Duensing N."/>
            <person name="Frei-dit-Frey N."/>
            <person name="Gianinazzi-Pearson V."/>
            <person name="Gilbert B."/>
            <person name="Handa Y."/>
            <person name="Hijri M."/>
            <person name="Kaul R."/>
            <person name="Kawaguchi M."/>
            <person name="Krajinski F."/>
            <person name="Lammers P."/>
            <person name="Lapierre D."/>
            <person name="Masclaux F.G."/>
            <person name="Murat C."/>
            <person name="Morin E."/>
            <person name="Ndikumana S."/>
            <person name="Pagni M."/>
            <person name="Petitpierre D."/>
            <person name="Requena N."/>
            <person name="Rosikiewicz P."/>
            <person name="Riley R."/>
            <person name="Saito K."/>
            <person name="San Clemente H."/>
            <person name="Shapiro H."/>
            <person name="van Tuinen D."/>
            <person name="Becard G."/>
            <person name="Bonfante P."/>
            <person name="Paszkowski U."/>
            <person name="Shachar-Hill Y."/>
            <person name="Young J.P."/>
            <person name="Sanders I.R."/>
            <person name="Henrissat B."/>
            <person name="Rensing S.A."/>
            <person name="Grigoriev I.V."/>
            <person name="Corradi N."/>
            <person name="Roux C."/>
            <person name="Martin F."/>
        </authorList>
    </citation>
    <scope>NUCLEOTIDE SEQUENCE</scope>
    <source>
        <strain evidence="1">DAOM 197198</strain>
    </source>
</reference>
<proteinExistence type="predicted"/>
<organism evidence="1">
    <name type="scientific">Rhizophagus irregularis (strain DAOM 181602 / DAOM 197198 / MUCL 43194)</name>
    <name type="common">Arbuscular mycorrhizal fungus</name>
    <name type="synonym">Glomus intraradices</name>
    <dbReference type="NCBI Taxonomy" id="747089"/>
    <lineage>
        <taxon>Eukaryota</taxon>
        <taxon>Fungi</taxon>
        <taxon>Fungi incertae sedis</taxon>
        <taxon>Mucoromycota</taxon>
        <taxon>Glomeromycotina</taxon>
        <taxon>Glomeromycetes</taxon>
        <taxon>Glomerales</taxon>
        <taxon>Glomeraceae</taxon>
        <taxon>Rhizophagus</taxon>
    </lineage>
</organism>
<name>U9UMY6_RHIID</name>
<dbReference type="AlphaFoldDB" id="U9UMY6"/>
<dbReference type="InterPro" id="IPR011009">
    <property type="entry name" value="Kinase-like_dom_sf"/>
</dbReference>